<dbReference type="Gene3D" id="2.60.40.10">
    <property type="entry name" value="Immunoglobulins"/>
    <property type="match status" value="2"/>
</dbReference>
<evidence type="ECO:0000256" key="6">
    <source>
        <dbReference type="SAM" id="Phobius"/>
    </source>
</evidence>
<keyword evidence="2" id="KW-0134">Cell wall</keyword>
<dbReference type="InterPro" id="IPR013783">
    <property type="entry name" value="Ig-like_fold"/>
</dbReference>
<feature type="signal peptide" evidence="7">
    <location>
        <begin position="1"/>
        <end position="29"/>
    </location>
</feature>
<dbReference type="NCBIfam" id="TIGR04226">
    <property type="entry name" value="RrgB_K2N_iso_D2"/>
    <property type="match status" value="1"/>
</dbReference>
<evidence type="ECO:0000313" key="10">
    <source>
        <dbReference type="Proteomes" id="UP000275951"/>
    </source>
</evidence>
<dbReference type="InterPro" id="IPR048052">
    <property type="entry name" value="FM1-like"/>
</dbReference>
<dbReference type="InterPro" id="IPR041033">
    <property type="entry name" value="SpaA_PFL_dom_1"/>
</dbReference>
<dbReference type="Pfam" id="PF00746">
    <property type="entry name" value="Gram_pos_anchor"/>
    <property type="match status" value="1"/>
</dbReference>
<dbReference type="EMBL" id="CP033905">
    <property type="protein sequence ID" value="AZR07801.1"/>
    <property type="molecule type" value="Genomic_DNA"/>
</dbReference>
<dbReference type="InterPro" id="IPR026466">
    <property type="entry name" value="Fim_isopep_form_D2_dom"/>
</dbReference>
<name>A0A3S9QPC0_9ACTO</name>
<evidence type="ECO:0000256" key="7">
    <source>
        <dbReference type="SAM" id="SignalP"/>
    </source>
</evidence>
<feature type="transmembrane region" description="Helical" evidence="6">
    <location>
        <begin position="443"/>
        <end position="463"/>
    </location>
</feature>
<evidence type="ECO:0000256" key="5">
    <source>
        <dbReference type="ARBA" id="ARBA00023088"/>
    </source>
</evidence>
<dbReference type="Pfam" id="PF16555">
    <property type="entry name" value="GramPos_pilinD1"/>
    <property type="match status" value="1"/>
</dbReference>
<dbReference type="PROSITE" id="PS50847">
    <property type="entry name" value="GRAM_POS_ANCHORING"/>
    <property type="match status" value="1"/>
</dbReference>
<keyword evidence="6" id="KW-1133">Transmembrane helix</keyword>
<evidence type="ECO:0000313" key="9">
    <source>
        <dbReference type="EMBL" id="AZR07801.1"/>
    </source>
</evidence>
<organism evidence="9 10">
    <name type="scientific">Trueperella pyogenes</name>
    <dbReference type="NCBI Taxonomy" id="1661"/>
    <lineage>
        <taxon>Bacteria</taxon>
        <taxon>Bacillati</taxon>
        <taxon>Actinomycetota</taxon>
        <taxon>Actinomycetes</taxon>
        <taxon>Actinomycetales</taxon>
        <taxon>Actinomycetaceae</taxon>
        <taxon>Trueperella</taxon>
    </lineage>
</organism>
<evidence type="ECO:0000256" key="4">
    <source>
        <dbReference type="ARBA" id="ARBA00022729"/>
    </source>
</evidence>
<dbReference type="NCBIfam" id="TIGR01167">
    <property type="entry name" value="LPXTG_anchor"/>
    <property type="match status" value="1"/>
</dbReference>
<feature type="chain" id="PRO_5019120877" evidence="7">
    <location>
        <begin position="30"/>
        <end position="467"/>
    </location>
</feature>
<keyword evidence="4 7" id="KW-0732">Signal</keyword>
<dbReference type="GO" id="GO:0005975">
    <property type="term" value="P:carbohydrate metabolic process"/>
    <property type="evidence" value="ECO:0007669"/>
    <property type="project" value="UniProtKB-ARBA"/>
</dbReference>
<gene>
    <name evidence="9" type="ORF">EBQ10_02345</name>
</gene>
<dbReference type="Proteomes" id="UP000275951">
    <property type="component" value="Chromosome"/>
</dbReference>
<evidence type="ECO:0000256" key="2">
    <source>
        <dbReference type="ARBA" id="ARBA00022512"/>
    </source>
</evidence>
<keyword evidence="6" id="KW-0812">Transmembrane</keyword>
<keyword evidence="5" id="KW-0572">Peptidoglycan-anchor</keyword>
<feature type="domain" description="Gram-positive cocci surface proteins LPxTG" evidence="8">
    <location>
        <begin position="434"/>
        <end position="467"/>
    </location>
</feature>
<accession>A0A3S9QPC0</accession>
<evidence type="ECO:0000259" key="8">
    <source>
        <dbReference type="PROSITE" id="PS50847"/>
    </source>
</evidence>
<proteinExistence type="inferred from homology"/>
<keyword evidence="3" id="KW-0964">Secreted</keyword>
<comment type="similarity">
    <text evidence="1">Belongs to the serine-aspartate repeat-containing protein (SDr) family.</text>
</comment>
<evidence type="ECO:0000256" key="1">
    <source>
        <dbReference type="ARBA" id="ARBA00007257"/>
    </source>
</evidence>
<dbReference type="PANTHER" id="PTHR36108">
    <property type="entry name" value="COLOSSIN-B-RELATED"/>
    <property type="match status" value="1"/>
</dbReference>
<sequence length="467" mass="49757">MRMRKATRMGTLFTAVTLASMGVASAAHAQIEPGFNAPQSDKSVSLTIHKHEGNDTLEEYTGQEQDLGSAAISDVTFSVQEVGFMENDKCQSVDLASPASWEKIAKATPSSVCNIGEAVTGKTDNSGIAKFTNLSQRLYKVMEIDGGKNLIKAPSTPFLVTLPMPVRENKWFYDVHVYPKNTLTEPGELTKAPSDPVDDQGKAKFIPDSIITWTITANVPQVGLDYKEVTLTDTVPTGLEITGVTSVKFGETALNATEHYSVEGGTIKLTEAGLGTLNPLVKKSDVKVVVELKTKVTKDISVGKTENKVQLSLNGKTKETSGTTYWGNLKVTKQDKADKKPLANAVFSVYAGKCADSGALVAEGLKTDADGVISHKLYVGKSDDATKDYCLKETAAPAGYILDSTGIDFTLSVANDQFTKNVTFDNVKVTGPHLPLTGAQGTALLTGAGILLLAVGAGTVYHARRRS</sequence>
<keyword evidence="6" id="KW-0472">Membrane</keyword>
<dbReference type="AlphaFoldDB" id="A0A3S9QPC0"/>
<dbReference type="Gene3D" id="2.60.40.740">
    <property type="match status" value="1"/>
</dbReference>
<dbReference type="Pfam" id="PF17802">
    <property type="entry name" value="SpaA"/>
    <property type="match status" value="1"/>
</dbReference>
<dbReference type="InterPro" id="IPR019931">
    <property type="entry name" value="LPXTG_anchor"/>
</dbReference>
<dbReference type="InterPro" id="IPR032364">
    <property type="entry name" value="GramPos_pilinD1_N"/>
</dbReference>
<dbReference type="PANTHER" id="PTHR36108:SF13">
    <property type="entry name" value="COLOSSIN-B-RELATED"/>
    <property type="match status" value="1"/>
</dbReference>
<protein>
    <submittedName>
        <fullName evidence="9">Isopeptide-forming domain-containing fimbrial protein</fullName>
    </submittedName>
</protein>
<evidence type="ECO:0000256" key="3">
    <source>
        <dbReference type="ARBA" id="ARBA00022525"/>
    </source>
</evidence>
<reference evidence="9 10" key="1">
    <citation type="submission" date="2018-11" db="EMBL/GenBank/DDBJ databases">
        <title>Multidrug-resistant genes are associated with an 42-kb island TGI1 carrying a complex class 1 integron in a Trueperella pyogenes.</title>
        <authorList>
            <person name="Dong W."/>
        </authorList>
    </citation>
    <scope>NUCLEOTIDE SEQUENCE [LARGE SCALE GENOMIC DNA]</scope>
    <source>
        <strain evidence="9 10">TP4</strain>
    </source>
</reference>
<dbReference type="NCBIfam" id="NF033902">
    <property type="entry name" value="iso_D2_wall_anc"/>
    <property type="match status" value="1"/>
</dbReference>